<dbReference type="AlphaFoldDB" id="A0A5C4SX17"/>
<dbReference type="EMBL" id="VDCQ01000085">
    <property type="protein sequence ID" value="TNJ60293.1"/>
    <property type="molecule type" value="Genomic_DNA"/>
</dbReference>
<evidence type="ECO:0000256" key="1">
    <source>
        <dbReference type="SAM" id="MobiDB-lite"/>
    </source>
</evidence>
<dbReference type="Pfam" id="PF13342">
    <property type="entry name" value="Toprim_Crpt"/>
    <property type="match status" value="1"/>
</dbReference>
<evidence type="ECO:0000313" key="3">
    <source>
        <dbReference type="Proteomes" id="UP000307943"/>
    </source>
</evidence>
<comment type="caution">
    <text evidence="2">The sequence shown here is derived from an EMBL/GenBank/DDBJ whole genome shotgun (WGS) entry which is preliminary data.</text>
</comment>
<feature type="region of interest" description="Disordered" evidence="1">
    <location>
        <begin position="1"/>
        <end position="48"/>
    </location>
</feature>
<keyword evidence="3" id="KW-1185">Reference proteome</keyword>
<dbReference type="OrthoDB" id="9804262at2"/>
<dbReference type="Proteomes" id="UP000307943">
    <property type="component" value="Unassembled WGS sequence"/>
</dbReference>
<accession>A0A5C4SX17</accession>
<name>A0A5C4SX17_9BACL</name>
<organism evidence="2 3">
    <name type="scientific">Paenibacillus hemerocallicola</name>
    <dbReference type="NCBI Taxonomy" id="1172614"/>
    <lineage>
        <taxon>Bacteria</taxon>
        <taxon>Bacillati</taxon>
        <taxon>Bacillota</taxon>
        <taxon>Bacilli</taxon>
        <taxon>Bacillales</taxon>
        <taxon>Paenibacillaceae</taxon>
        <taxon>Paenibacillus</taxon>
    </lineage>
</organism>
<proteinExistence type="predicted"/>
<reference evidence="2 3" key="1">
    <citation type="submission" date="2019-05" db="EMBL/GenBank/DDBJ databases">
        <title>We sequenced the genome of Paenibacillus hemerocallicola KCTC 33185 for further insight into its adaptation and study the phylogeny of Paenibacillus.</title>
        <authorList>
            <person name="Narsing Rao M.P."/>
        </authorList>
    </citation>
    <scope>NUCLEOTIDE SEQUENCE [LARGE SCALE GENOMIC DNA]</scope>
    <source>
        <strain evidence="2 3">KCTC 33185</strain>
    </source>
</reference>
<gene>
    <name evidence="2" type="ORF">FE784_36110</name>
</gene>
<sequence>MSRNYPLKCSPKLSCKPGRGDKAGPGQATRNRGNAEPASVPRPGERETLGVCPREGCGGHIFMGNKGYGCSNYKLGCKFVIWKESLGKTLTPAMIRSLIGEGHTNKLKLTDRSGAPLEGCIVLRDRNTGQVDIEPIV</sequence>
<dbReference type="InterPro" id="IPR025589">
    <property type="entry name" value="Toprim_C_rpt"/>
</dbReference>
<evidence type="ECO:0008006" key="4">
    <source>
        <dbReference type="Google" id="ProtNLM"/>
    </source>
</evidence>
<evidence type="ECO:0000313" key="2">
    <source>
        <dbReference type="EMBL" id="TNJ60293.1"/>
    </source>
</evidence>
<protein>
    <recommendedName>
        <fullName evidence="4">DNA topoisomerase III</fullName>
    </recommendedName>
</protein>
<dbReference type="RefSeq" id="WP_139607100.1">
    <property type="nucleotide sequence ID" value="NZ_VDCQ01000085.1"/>
</dbReference>